<evidence type="ECO:0000313" key="16">
    <source>
        <dbReference type="EMBL" id="CAJ0573562.1"/>
    </source>
</evidence>
<keyword evidence="6" id="KW-0677">Repeat</keyword>
<dbReference type="Proteomes" id="UP001177023">
    <property type="component" value="Unassembled WGS sequence"/>
</dbReference>
<dbReference type="Pfam" id="PF00057">
    <property type="entry name" value="Ldl_recept_a"/>
    <property type="match status" value="2"/>
</dbReference>
<keyword evidence="10" id="KW-0675">Receptor</keyword>
<dbReference type="PANTHER" id="PTHR46513:SF13">
    <property type="entry name" value="EGF-LIKE DOMAIN-CONTAINING PROTEIN"/>
    <property type="match status" value="1"/>
</dbReference>
<gene>
    <name evidence="16" type="ORF">MSPICULIGERA_LOCUS11917</name>
</gene>
<evidence type="ECO:0000256" key="10">
    <source>
        <dbReference type="ARBA" id="ARBA00023170"/>
    </source>
</evidence>
<dbReference type="PROSITE" id="PS01209">
    <property type="entry name" value="LDLRA_1"/>
    <property type="match status" value="1"/>
</dbReference>
<keyword evidence="5" id="KW-0732">Signal</keyword>
<protein>
    <submittedName>
        <fullName evidence="16">Uncharacterized protein</fullName>
    </submittedName>
</protein>
<organism evidence="16 17">
    <name type="scientific">Mesorhabditis spiculigera</name>
    <dbReference type="NCBI Taxonomy" id="96644"/>
    <lineage>
        <taxon>Eukaryota</taxon>
        <taxon>Metazoa</taxon>
        <taxon>Ecdysozoa</taxon>
        <taxon>Nematoda</taxon>
        <taxon>Chromadorea</taxon>
        <taxon>Rhabditida</taxon>
        <taxon>Rhabditina</taxon>
        <taxon>Rhabditomorpha</taxon>
        <taxon>Rhabditoidea</taxon>
        <taxon>Rhabditidae</taxon>
        <taxon>Mesorhabditinae</taxon>
        <taxon>Mesorhabditis</taxon>
    </lineage>
</organism>
<dbReference type="InterPro" id="IPR000033">
    <property type="entry name" value="LDLR_classB_rpt"/>
</dbReference>
<dbReference type="Pfam" id="PF00058">
    <property type="entry name" value="Ldl_recept_b"/>
    <property type="match status" value="2"/>
</dbReference>
<dbReference type="GO" id="GO:0005509">
    <property type="term" value="F:calcium ion binding"/>
    <property type="evidence" value="ECO:0007669"/>
    <property type="project" value="InterPro"/>
</dbReference>
<evidence type="ECO:0000256" key="5">
    <source>
        <dbReference type="ARBA" id="ARBA00022729"/>
    </source>
</evidence>
<dbReference type="PROSITE" id="PS50068">
    <property type="entry name" value="LDLRA_2"/>
    <property type="match status" value="2"/>
</dbReference>
<dbReference type="InterPro" id="IPR050778">
    <property type="entry name" value="Cueball_EGF_LRP_Nidogen"/>
</dbReference>
<evidence type="ECO:0000256" key="13">
    <source>
        <dbReference type="PROSITE-ProRule" id="PRU00461"/>
    </source>
</evidence>
<evidence type="ECO:0000256" key="11">
    <source>
        <dbReference type="ARBA" id="ARBA00023180"/>
    </source>
</evidence>
<comment type="caution">
    <text evidence="16">The sequence shown here is derived from an EMBL/GenBank/DDBJ whole genome shotgun (WGS) entry which is preliminary data.</text>
</comment>
<dbReference type="GO" id="GO:0017147">
    <property type="term" value="F:Wnt-protein binding"/>
    <property type="evidence" value="ECO:0007669"/>
    <property type="project" value="TreeGrafter"/>
</dbReference>
<feature type="repeat" description="LDL-receptor class B" evidence="13">
    <location>
        <begin position="464"/>
        <end position="506"/>
    </location>
</feature>
<keyword evidence="3" id="KW-0254">Endocytosis</keyword>
<dbReference type="Gene3D" id="2.120.10.30">
    <property type="entry name" value="TolB, C-terminal domain"/>
    <property type="match status" value="1"/>
</dbReference>
<dbReference type="InterPro" id="IPR018097">
    <property type="entry name" value="EGF_Ca-bd_CS"/>
</dbReference>
<evidence type="ECO:0000259" key="15">
    <source>
        <dbReference type="SMART" id="SM00181"/>
    </source>
</evidence>
<keyword evidence="4" id="KW-0812">Transmembrane</keyword>
<dbReference type="PANTHER" id="PTHR46513">
    <property type="entry name" value="VITELLOGENIN RECEPTOR-LIKE PROTEIN-RELATED-RELATED"/>
    <property type="match status" value="1"/>
</dbReference>
<dbReference type="GO" id="GO:0005886">
    <property type="term" value="C:plasma membrane"/>
    <property type="evidence" value="ECO:0007669"/>
    <property type="project" value="TreeGrafter"/>
</dbReference>
<keyword evidence="11" id="KW-0325">Glycoprotein</keyword>
<feature type="domain" description="EGF-like" evidence="15">
    <location>
        <begin position="251"/>
        <end position="289"/>
    </location>
</feature>
<dbReference type="AlphaFoldDB" id="A0AA36CSC2"/>
<dbReference type="SMART" id="SM00181">
    <property type="entry name" value="EGF"/>
    <property type="match status" value="2"/>
</dbReference>
<evidence type="ECO:0000256" key="3">
    <source>
        <dbReference type="ARBA" id="ARBA00022583"/>
    </source>
</evidence>
<dbReference type="PRINTS" id="PR00261">
    <property type="entry name" value="LDLRECEPTOR"/>
</dbReference>
<feature type="domain" description="EGF-like" evidence="15">
    <location>
        <begin position="557"/>
        <end position="611"/>
    </location>
</feature>
<dbReference type="GO" id="GO:0060070">
    <property type="term" value="P:canonical Wnt signaling pathway"/>
    <property type="evidence" value="ECO:0007669"/>
    <property type="project" value="TreeGrafter"/>
</dbReference>
<feature type="domain" description="EGF-like calcium-binding" evidence="14">
    <location>
        <begin position="248"/>
        <end position="289"/>
    </location>
</feature>
<dbReference type="InterPro" id="IPR001881">
    <property type="entry name" value="EGF-like_Ca-bd_dom"/>
</dbReference>
<name>A0AA36CSC2_9BILA</name>
<reference evidence="16" key="1">
    <citation type="submission" date="2023-06" db="EMBL/GenBank/DDBJ databases">
        <authorList>
            <person name="Delattre M."/>
        </authorList>
    </citation>
    <scope>NUCLEOTIDE SEQUENCE</scope>
    <source>
        <strain evidence="16">AF72</strain>
    </source>
</reference>
<dbReference type="SUPFAM" id="SSF57196">
    <property type="entry name" value="EGF/Laminin"/>
    <property type="match status" value="1"/>
</dbReference>
<dbReference type="SMART" id="SM00179">
    <property type="entry name" value="EGF_CA"/>
    <property type="match status" value="1"/>
</dbReference>
<evidence type="ECO:0000256" key="12">
    <source>
        <dbReference type="PROSITE-ProRule" id="PRU00124"/>
    </source>
</evidence>
<dbReference type="EMBL" id="CATQJA010002620">
    <property type="protein sequence ID" value="CAJ0573562.1"/>
    <property type="molecule type" value="Genomic_DNA"/>
</dbReference>
<evidence type="ECO:0000256" key="7">
    <source>
        <dbReference type="ARBA" id="ARBA00022989"/>
    </source>
</evidence>
<dbReference type="GO" id="GO:0006897">
    <property type="term" value="P:endocytosis"/>
    <property type="evidence" value="ECO:0007669"/>
    <property type="project" value="UniProtKB-KW"/>
</dbReference>
<dbReference type="SMART" id="SM00192">
    <property type="entry name" value="LDLa"/>
    <property type="match status" value="2"/>
</dbReference>
<evidence type="ECO:0000256" key="9">
    <source>
        <dbReference type="ARBA" id="ARBA00023157"/>
    </source>
</evidence>
<evidence type="ECO:0000256" key="6">
    <source>
        <dbReference type="ARBA" id="ARBA00022737"/>
    </source>
</evidence>
<evidence type="ECO:0000256" key="8">
    <source>
        <dbReference type="ARBA" id="ARBA00023136"/>
    </source>
</evidence>
<evidence type="ECO:0000256" key="1">
    <source>
        <dbReference type="ARBA" id="ARBA00004167"/>
    </source>
</evidence>
<evidence type="ECO:0000256" key="2">
    <source>
        <dbReference type="ARBA" id="ARBA00022536"/>
    </source>
</evidence>
<evidence type="ECO:0000256" key="4">
    <source>
        <dbReference type="ARBA" id="ARBA00022692"/>
    </source>
</evidence>
<dbReference type="FunFam" id="2.120.10.30:FF:000241">
    <property type="entry name" value="Low-density lipoprotein receptor-related protein 6"/>
    <property type="match status" value="1"/>
</dbReference>
<dbReference type="Gene3D" id="2.10.25.10">
    <property type="entry name" value="Laminin"/>
    <property type="match status" value="1"/>
</dbReference>
<comment type="subcellular location">
    <subcellularLocation>
        <location evidence="1">Membrane</location>
        <topology evidence="1">Single-pass membrane protein</topology>
    </subcellularLocation>
</comment>
<dbReference type="GO" id="GO:0042813">
    <property type="term" value="F:Wnt receptor activity"/>
    <property type="evidence" value="ECO:0007669"/>
    <property type="project" value="TreeGrafter"/>
</dbReference>
<feature type="disulfide bond" evidence="12">
    <location>
        <begin position="635"/>
        <end position="650"/>
    </location>
</feature>
<dbReference type="Gene3D" id="4.10.400.10">
    <property type="entry name" value="Low-density Lipoprotein Receptor"/>
    <property type="match status" value="2"/>
</dbReference>
<keyword evidence="17" id="KW-1185">Reference proteome</keyword>
<proteinExistence type="predicted"/>
<dbReference type="InterPro" id="IPR011042">
    <property type="entry name" value="6-blade_b-propeller_TolB-like"/>
</dbReference>
<evidence type="ECO:0000259" key="14">
    <source>
        <dbReference type="SMART" id="SM00179"/>
    </source>
</evidence>
<dbReference type="SMART" id="SM00135">
    <property type="entry name" value="LY"/>
    <property type="match status" value="5"/>
</dbReference>
<dbReference type="InterPro" id="IPR023415">
    <property type="entry name" value="LDLR_class-A_CS"/>
</dbReference>
<feature type="repeat" description="LDL-receptor class B" evidence="13">
    <location>
        <begin position="336"/>
        <end position="378"/>
    </location>
</feature>
<dbReference type="SUPFAM" id="SSF57424">
    <property type="entry name" value="LDL receptor-like module"/>
    <property type="match status" value="2"/>
</dbReference>
<dbReference type="SUPFAM" id="SSF63825">
    <property type="entry name" value="YWTD domain"/>
    <property type="match status" value="1"/>
</dbReference>
<dbReference type="CDD" id="cd00112">
    <property type="entry name" value="LDLa"/>
    <property type="match status" value="2"/>
</dbReference>
<dbReference type="PROSITE" id="PS01187">
    <property type="entry name" value="EGF_CA"/>
    <property type="match status" value="1"/>
</dbReference>
<dbReference type="InterPro" id="IPR000742">
    <property type="entry name" value="EGF"/>
</dbReference>
<feature type="non-terminal residue" evidence="16">
    <location>
        <position position="712"/>
    </location>
</feature>
<dbReference type="PROSITE" id="PS51120">
    <property type="entry name" value="LDLRB"/>
    <property type="match status" value="2"/>
</dbReference>
<keyword evidence="9 12" id="KW-1015">Disulfide bond</keyword>
<feature type="disulfide bond" evidence="12">
    <location>
        <begin position="675"/>
        <end position="690"/>
    </location>
</feature>
<comment type="caution">
    <text evidence="12">Lacks conserved residue(s) required for the propagation of feature annotation.</text>
</comment>
<keyword evidence="8" id="KW-0472">Membrane</keyword>
<sequence length="712" mass="78082">MLGVGFLLLFFALNVHSKDPGPGPNAVLIEANDGSIHCGVFEEALSLYCLAPLVKFANPGSNALLPPLSRAADLCGEFGRYKECTRDVAENCRSNIAPSVQQMYSTICEEKYANLLNEERDCLRQLEEDRALEECFARKNGKSVAETEKTGKSVWPFMAAPTSECALYQSLAECLMETPRTNCQEAVKLSLSLISALGTRDPNSPCEFILPAGRPAPPALEICDSNGQNCSCREAGYVYDKDEKKCKDIDECADDSALCSQYCTNIPGAFLCSCDPPHYSLASDNRTCLRNDDEPLWLFFAHGQSVWNISADGRSFQLQKAALHKTAMIDVDIVERRLYYADIGANTIERMNIDGTFPQAVQKYEVEGMEGIAVDWVGRNLYSVRRRDIIVQALDGRYRRKLYASVLQQPRAIALHPARGLIFVTDWSSTAFIAVAAMDGSSFKKIVTERITWPNALVVDVHADRIYWADAFLDTIEVANLDGSGRRTVVSDSGSVPHVFGMALADDYLYWTDWTYRGLLRANKLTGENMTVLAQTALLPYSIKVFHPVLQPVVLSDCSTKACSQLCLIGPPANSTSPIPAPGSLPPFPAVSTRCACGDGFRLLADGQTCQSNCPEGNFECGGSDAKCISRLYVCDGVSHCNNGADEANCAPRICTPGQFQCHDNKRCVPAIALCDGKADCLDESDENFCAKAKYQRAPAKQPRIPSRMMFL</sequence>
<keyword evidence="2" id="KW-0245">EGF-like domain</keyword>
<dbReference type="InterPro" id="IPR036055">
    <property type="entry name" value="LDL_receptor-like_sf"/>
</dbReference>
<accession>A0AA36CSC2</accession>
<evidence type="ECO:0000313" key="17">
    <source>
        <dbReference type="Proteomes" id="UP001177023"/>
    </source>
</evidence>
<dbReference type="InterPro" id="IPR002172">
    <property type="entry name" value="LDrepeatLR_classA_rpt"/>
</dbReference>
<keyword evidence="7" id="KW-1133">Transmembrane helix</keyword>